<comment type="caution">
    <text evidence="1">The sequence shown here is derived from an EMBL/GenBank/DDBJ whole genome shotgun (WGS) entry which is preliminary data.</text>
</comment>
<dbReference type="RefSeq" id="WP_345736232.1">
    <property type="nucleotide sequence ID" value="NZ_BAABIA010000003.1"/>
</dbReference>
<gene>
    <name evidence="1" type="ORF">GCM10023213_20070</name>
</gene>
<dbReference type="Proteomes" id="UP001499852">
    <property type="component" value="Unassembled WGS sequence"/>
</dbReference>
<name>A0ABP9P737_9BACT</name>
<evidence type="ECO:0000313" key="1">
    <source>
        <dbReference type="EMBL" id="GAA5139418.1"/>
    </source>
</evidence>
<accession>A0ABP9P737</accession>
<organism evidence="1 2">
    <name type="scientific">Prosthecobacter algae</name>
    <dbReference type="NCBI Taxonomy" id="1144682"/>
    <lineage>
        <taxon>Bacteria</taxon>
        <taxon>Pseudomonadati</taxon>
        <taxon>Verrucomicrobiota</taxon>
        <taxon>Verrucomicrobiia</taxon>
        <taxon>Verrucomicrobiales</taxon>
        <taxon>Verrucomicrobiaceae</taxon>
        <taxon>Prosthecobacter</taxon>
    </lineage>
</organism>
<keyword evidence="2" id="KW-1185">Reference proteome</keyword>
<proteinExistence type="predicted"/>
<reference evidence="2" key="1">
    <citation type="journal article" date="2019" name="Int. J. Syst. Evol. Microbiol.">
        <title>The Global Catalogue of Microorganisms (GCM) 10K type strain sequencing project: providing services to taxonomists for standard genome sequencing and annotation.</title>
        <authorList>
            <consortium name="The Broad Institute Genomics Platform"/>
            <consortium name="The Broad Institute Genome Sequencing Center for Infectious Disease"/>
            <person name="Wu L."/>
            <person name="Ma J."/>
        </authorList>
    </citation>
    <scope>NUCLEOTIDE SEQUENCE [LARGE SCALE GENOMIC DNA]</scope>
    <source>
        <strain evidence="2">JCM 18053</strain>
    </source>
</reference>
<dbReference type="EMBL" id="BAABIA010000003">
    <property type="protein sequence ID" value="GAA5139418.1"/>
    <property type="molecule type" value="Genomic_DNA"/>
</dbReference>
<sequence length="286" mass="32154">MSYFLSDPFAEYGTLDMEVEPEELIRHKDGLDTSMQVWQTSAEDSFVDGTAPPRRPLMRIKEVSSKRDGPRWVHRLMSEGFVNSADKIESNRIRRPEEGFDEGPLTVLTMRPQNYLQGVSHPLYPSLVITDLEGEDVNAHGHIWRMQCACRGIYLPKAVKRRYSTNGKEIRAATAFAIAGLAGSEPQNWVTPLQRIQMTERFLMNGMPPTHLIGQQLVGVEIPTDTPTINSSAVDTLSTTGRRWNFPFAWTVINVTAERLLAGRLEHDVTVQYAYLPVSEPGGQQA</sequence>
<protein>
    <submittedName>
        <fullName evidence="1">Uncharacterized protein</fullName>
    </submittedName>
</protein>
<evidence type="ECO:0000313" key="2">
    <source>
        <dbReference type="Proteomes" id="UP001499852"/>
    </source>
</evidence>